<proteinExistence type="predicted"/>
<accession>A0A7C3PH54</accession>
<comment type="caution">
    <text evidence="1">The sequence shown here is derived from an EMBL/GenBank/DDBJ whole genome shotgun (WGS) entry which is preliminary data.</text>
</comment>
<gene>
    <name evidence="1" type="ORF">ENR64_08725</name>
</gene>
<sequence length="224" mass="23797">MKINSTVALTLTLLSLMFGAGIVSAAWGLVVGREALKGITQPDTRPANPATQSAPRKEEVVILQEDELIKAAKARMKGALGDRANQSETNTNPTVKGAAKVNKITPAQVVLPISTQAYGVFLEVASVSRQGGNLVIKVNMKNSGKGSVRFLYDGFLNVKDNNGDLLTTTIQGLPDDLPPTGELFSGTVSIPAELVETVDKVSLSVSDYPDQRVQLQLSNIPVTR</sequence>
<reference evidence="1" key="1">
    <citation type="journal article" date="2020" name="mSystems">
        <title>Genome- and Community-Level Interaction Insights into Carbon Utilization and Element Cycling Functions of Hydrothermarchaeota in Hydrothermal Sediment.</title>
        <authorList>
            <person name="Zhou Z."/>
            <person name="Liu Y."/>
            <person name="Xu W."/>
            <person name="Pan J."/>
            <person name="Luo Z.H."/>
            <person name="Li M."/>
        </authorList>
    </citation>
    <scope>NUCLEOTIDE SEQUENCE [LARGE SCALE GENOMIC DNA]</scope>
    <source>
        <strain evidence="1">SpSt-418</strain>
    </source>
</reference>
<name>A0A7C3PH54_9CYAN</name>
<dbReference type="EMBL" id="DSRU01000114">
    <property type="protein sequence ID" value="HFM97840.1"/>
    <property type="molecule type" value="Genomic_DNA"/>
</dbReference>
<organism evidence="1">
    <name type="scientific">Oscillatoriales cyanobacterium SpSt-418</name>
    <dbReference type="NCBI Taxonomy" id="2282169"/>
    <lineage>
        <taxon>Bacteria</taxon>
        <taxon>Bacillati</taxon>
        <taxon>Cyanobacteriota</taxon>
        <taxon>Cyanophyceae</taxon>
        <taxon>Oscillatoriophycideae</taxon>
        <taxon>Oscillatoriales</taxon>
    </lineage>
</organism>
<evidence type="ECO:0000313" key="1">
    <source>
        <dbReference type="EMBL" id="HFM97840.1"/>
    </source>
</evidence>
<protein>
    <submittedName>
        <fullName evidence="1">Uncharacterized protein</fullName>
    </submittedName>
</protein>
<dbReference type="AlphaFoldDB" id="A0A7C3PH54"/>